<reference evidence="1" key="1">
    <citation type="submission" date="2024-04" db="EMBL/GenBank/DDBJ databases">
        <authorList>
            <person name="Roder T."/>
            <person name="Oberhansli S."/>
            <person name="Kreuzer M."/>
        </authorList>
    </citation>
    <scope>NUCLEOTIDE SEQUENCE</scope>
    <source>
        <strain evidence="1">LWS13-1.2</strain>
    </source>
</reference>
<dbReference type="AlphaFoldDB" id="A0AAU6S8G1"/>
<accession>A0AAU6S8G1</accession>
<proteinExistence type="predicted"/>
<dbReference type="EMBL" id="CP151632">
    <property type="protein sequence ID" value="WZO33197.1"/>
    <property type="molecule type" value="Genomic_DNA"/>
</dbReference>
<protein>
    <submittedName>
        <fullName evidence="1">Uncharacterized protein</fullName>
    </submittedName>
</protein>
<organism evidence="1">
    <name type="scientific">Microbacterium sp. LWS13-1.2</name>
    <dbReference type="NCBI Taxonomy" id="3135264"/>
    <lineage>
        <taxon>Bacteria</taxon>
        <taxon>Bacillati</taxon>
        <taxon>Actinomycetota</taxon>
        <taxon>Actinomycetes</taxon>
        <taxon>Micrococcales</taxon>
        <taxon>Microbacteriaceae</taxon>
        <taxon>Microbacterium</taxon>
    </lineage>
</organism>
<dbReference type="RefSeq" id="WP_349427761.1">
    <property type="nucleotide sequence ID" value="NZ_CP151632.1"/>
</dbReference>
<name>A0AAU6S8G1_9MICO</name>
<sequence>MSSPHSHIPPLQVRERAACMCDHGGSCSSFAPGHALHLIQARLASATPSEWADAIVEESDERSGFVIVRTLADATSIVLWNGVGAAVTATPGTPVALHERYHVLAVGGARFNVLRAELAEA</sequence>
<gene>
    <name evidence="1" type="ORF">MRBLWS13_000814</name>
</gene>
<evidence type="ECO:0000313" key="1">
    <source>
        <dbReference type="EMBL" id="WZO33197.1"/>
    </source>
</evidence>